<name>A0A699VID9_TANCI</name>
<accession>A0A699VID9</accession>
<sequence length="68" mass="7716">VDPYEEAALQAIKQDQPDVDDAVPTALSPGYIVDLDLEEDPEEDPEEEENVDYANEPKEEDLEEEDPR</sequence>
<feature type="compositionally biased region" description="Acidic residues" evidence="1">
    <location>
        <begin position="35"/>
        <end position="51"/>
    </location>
</feature>
<protein>
    <submittedName>
        <fullName evidence="2">Uncharacterized protein</fullName>
    </submittedName>
</protein>
<feature type="non-terminal residue" evidence="2">
    <location>
        <position position="1"/>
    </location>
</feature>
<gene>
    <name evidence="2" type="ORF">Tci_906022</name>
</gene>
<comment type="caution">
    <text evidence="2">The sequence shown here is derived from an EMBL/GenBank/DDBJ whole genome shotgun (WGS) entry which is preliminary data.</text>
</comment>
<dbReference type="AlphaFoldDB" id="A0A699VID9"/>
<proteinExistence type="predicted"/>
<evidence type="ECO:0000256" key="1">
    <source>
        <dbReference type="SAM" id="MobiDB-lite"/>
    </source>
</evidence>
<organism evidence="2">
    <name type="scientific">Tanacetum cinerariifolium</name>
    <name type="common">Dalmatian daisy</name>
    <name type="synonym">Chrysanthemum cinerariifolium</name>
    <dbReference type="NCBI Taxonomy" id="118510"/>
    <lineage>
        <taxon>Eukaryota</taxon>
        <taxon>Viridiplantae</taxon>
        <taxon>Streptophyta</taxon>
        <taxon>Embryophyta</taxon>
        <taxon>Tracheophyta</taxon>
        <taxon>Spermatophyta</taxon>
        <taxon>Magnoliopsida</taxon>
        <taxon>eudicotyledons</taxon>
        <taxon>Gunneridae</taxon>
        <taxon>Pentapetalae</taxon>
        <taxon>asterids</taxon>
        <taxon>campanulids</taxon>
        <taxon>Asterales</taxon>
        <taxon>Asteraceae</taxon>
        <taxon>Asteroideae</taxon>
        <taxon>Anthemideae</taxon>
        <taxon>Anthemidinae</taxon>
        <taxon>Tanacetum</taxon>
    </lineage>
</organism>
<evidence type="ECO:0000313" key="2">
    <source>
        <dbReference type="EMBL" id="GFD34053.1"/>
    </source>
</evidence>
<feature type="compositionally biased region" description="Acidic residues" evidence="1">
    <location>
        <begin position="58"/>
        <end position="68"/>
    </location>
</feature>
<dbReference type="EMBL" id="BKCJ011442189">
    <property type="protein sequence ID" value="GFD34053.1"/>
    <property type="molecule type" value="Genomic_DNA"/>
</dbReference>
<feature type="region of interest" description="Disordered" evidence="1">
    <location>
        <begin position="1"/>
        <end position="68"/>
    </location>
</feature>
<reference evidence="2" key="1">
    <citation type="journal article" date="2019" name="Sci. Rep.">
        <title>Draft genome of Tanacetum cinerariifolium, the natural source of mosquito coil.</title>
        <authorList>
            <person name="Yamashiro T."/>
            <person name="Shiraishi A."/>
            <person name="Satake H."/>
            <person name="Nakayama K."/>
        </authorList>
    </citation>
    <scope>NUCLEOTIDE SEQUENCE</scope>
</reference>